<name>A0A0C2I8Q0_THEKT</name>
<keyword evidence="2" id="KW-1185">Reference proteome</keyword>
<protein>
    <submittedName>
        <fullName evidence="1">Uncharacterized protein</fullName>
    </submittedName>
</protein>
<organism evidence="1 2">
    <name type="scientific">Thelohanellus kitauei</name>
    <name type="common">Myxosporean</name>
    <dbReference type="NCBI Taxonomy" id="669202"/>
    <lineage>
        <taxon>Eukaryota</taxon>
        <taxon>Metazoa</taxon>
        <taxon>Cnidaria</taxon>
        <taxon>Myxozoa</taxon>
        <taxon>Myxosporea</taxon>
        <taxon>Bivalvulida</taxon>
        <taxon>Platysporina</taxon>
        <taxon>Myxobolidae</taxon>
        <taxon>Thelohanellus</taxon>
    </lineage>
</organism>
<sequence>MIASESAENWHDILYREFEEERMSLHTPLARSLWATRTNISFGSRMPNYIRYRHRSRRNSGNIRDRVRRFNSRSRTLRALVESEFIDHMWFFGNAGSSLTIFDQLARMSCTENQLCTQFINTHHYFCGHRRTHDEYGSIEEHSANYCNIPQVGLLQARDNPPSYLERRLERVIQDRLDSMCHWCFLVVNYSRMRHTGVYYDSVFARCNSCQYSLFSSYHRNECLNRDPPHYTQ</sequence>
<gene>
    <name evidence="1" type="ORF">RF11_07505</name>
</gene>
<dbReference type="AlphaFoldDB" id="A0A0C2I8Q0"/>
<accession>A0A0C2I8Q0</accession>
<dbReference type="EMBL" id="JWZT01005319">
    <property type="protein sequence ID" value="KII61583.1"/>
    <property type="molecule type" value="Genomic_DNA"/>
</dbReference>
<comment type="caution">
    <text evidence="1">The sequence shown here is derived from an EMBL/GenBank/DDBJ whole genome shotgun (WGS) entry which is preliminary data.</text>
</comment>
<dbReference type="Proteomes" id="UP000031668">
    <property type="component" value="Unassembled WGS sequence"/>
</dbReference>
<proteinExistence type="predicted"/>
<reference evidence="1 2" key="1">
    <citation type="journal article" date="2014" name="Genome Biol. Evol.">
        <title>The genome of the myxosporean Thelohanellus kitauei shows adaptations to nutrient acquisition within its fish host.</title>
        <authorList>
            <person name="Yang Y."/>
            <person name="Xiong J."/>
            <person name="Zhou Z."/>
            <person name="Huo F."/>
            <person name="Miao W."/>
            <person name="Ran C."/>
            <person name="Liu Y."/>
            <person name="Zhang J."/>
            <person name="Feng J."/>
            <person name="Wang M."/>
            <person name="Wang M."/>
            <person name="Wang L."/>
            <person name="Yao B."/>
        </authorList>
    </citation>
    <scope>NUCLEOTIDE SEQUENCE [LARGE SCALE GENOMIC DNA]</scope>
    <source>
        <strain evidence="1">Wuqing</strain>
    </source>
</reference>
<evidence type="ECO:0000313" key="2">
    <source>
        <dbReference type="Proteomes" id="UP000031668"/>
    </source>
</evidence>
<evidence type="ECO:0000313" key="1">
    <source>
        <dbReference type="EMBL" id="KII61583.1"/>
    </source>
</evidence>